<dbReference type="EMBL" id="JAVREM010000089">
    <property type="protein sequence ID" value="MDT0323149.1"/>
    <property type="molecule type" value="Genomic_DNA"/>
</dbReference>
<evidence type="ECO:0000313" key="1">
    <source>
        <dbReference type="EMBL" id="MDT0323149.1"/>
    </source>
</evidence>
<accession>A0ABU2M005</accession>
<name>A0ABU2M005_9ACTN</name>
<dbReference type="Proteomes" id="UP001183420">
    <property type="component" value="Unassembled WGS sequence"/>
</dbReference>
<organism evidence="1 2">
    <name type="scientific">Streptomyces millisiae</name>
    <dbReference type="NCBI Taxonomy" id="3075542"/>
    <lineage>
        <taxon>Bacteria</taxon>
        <taxon>Bacillati</taxon>
        <taxon>Actinomycetota</taxon>
        <taxon>Actinomycetes</taxon>
        <taxon>Kitasatosporales</taxon>
        <taxon>Streptomycetaceae</taxon>
        <taxon>Streptomyces</taxon>
    </lineage>
</organism>
<evidence type="ECO:0000313" key="2">
    <source>
        <dbReference type="Proteomes" id="UP001183420"/>
    </source>
</evidence>
<keyword evidence="2" id="KW-1185">Reference proteome</keyword>
<protein>
    <submittedName>
        <fullName evidence="1">Uncharacterized protein</fullName>
    </submittedName>
</protein>
<comment type="caution">
    <text evidence="1">The sequence shown here is derived from an EMBL/GenBank/DDBJ whole genome shotgun (WGS) entry which is preliminary data.</text>
</comment>
<sequence length="153" mass="17418">MATPTKSADERQDYIDLMRDAGMPDMVRVCLYQLASRLRGPMDFGDELRVSYDRKVLAAQTGLDEEAVDLCIDIAAEIGWAAEVGRSSLVLREPQQDLRMWLDMLKDIDQPVTDEKRYQGLREAFIAETDKLRNEPMVTVRRLRQAAKDLGIA</sequence>
<proteinExistence type="predicted"/>
<gene>
    <name evidence="1" type="ORF">RNC47_33060</name>
</gene>
<reference evidence="2" key="1">
    <citation type="submission" date="2023-07" db="EMBL/GenBank/DDBJ databases">
        <title>30 novel species of actinomycetes from the DSMZ collection.</title>
        <authorList>
            <person name="Nouioui I."/>
        </authorList>
    </citation>
    <scope>NUCLEOTIDE SEQUENCE [LARGE SCALE GENOMIC DNA]</scope>
    <source>
        <strain evidence="2">DSM 44918</strain>
    </source>
</reference>
<dbReference type="RefSeq" id="WP_311604210.1">
    <property type="nucleotide sequence ID" value="NZ_JAVREM010000089.1"/>
</dbReference>